<keyword evidence="4" id="KW-1185">Reference proteome</keyword>
<keyword evidence="2" id="KW-0812">Transmembrane</keyword>
<comment type="caution">
    <text evidence="3">The sequence shown here is derived from an EMBL/GenBank/DDBJ whole genome shotgun (WGS) entry which is preliminary data.</text>
</comment>
<evidence type="ECO:0008006" key="5">
    <source>
        <dbReference type="Google" id="ProtNLM"/>
    </source>
</evidence>
<dbReference type="Proteomes" id="UP000612282">
    <property type="component" value="Unassembled WGS sequence"/>
</dbReference>
<keyword evidence="2" id="KW-0472">Membrane</keyword>
<organism evidence="3 4">
    <name type="scientific">Actinoplanes couchii</name>
    <dbReference type="NCBI Taxonomy" id="403638"/>
    <lineage>
        <taxon>Bacteria</taxon>
        <taxon>Bacillati</taxon>
        <taxon>Actinomycetota</taxon>
        <taxon>Actinomycetes</taxon>
        <taxon>Micromonosporales</taxon>
        <taxon>Micromonosporaceae</taxon>
        <taxon>Actinoplanes</taxon>
    </lineage>
</organism>
<proteinExistence type="predicted"/>
<reference evidence="3 4" key="1">
    <citation type="submission" date="2021-01" db="EMBL/GenBank/DDBJ databases">
        <title>Whole genome shotgun sequence of Actinoplanes couchii NBRC 106145.</title>
        <authorList>
            <person name="Komaki H."/>
            <person name="Tamura T."/>
        </authorList>
    </citation>
    <scope>NUCLEOTIDE SEQUENCE [LARGE SCALE GENOMIC DNA]</scope>
    <source>
        <strain evidence="3 4">NBRC 106145</strain>
    </source>
</reference>
<dbReference type="EMBL" id="BOMG01000055">
    <property type="protein sequence ID" value="GID55937.1"/>
    <property type="molecule type" value="Genomic_DNA"/>
</dbReference>
<name>A0ABQ3XBP4_9ACTN</name>
<evidence type="ECO:0000313" key="3">
    <source>
        <dbReference type="EMBL" id="GID55937.1"/>
    </source>
</evidence>
<keyword evidence="2" id="KW-1133">Transmembrane helix</keyword>
<evidence type="ECO:0000256" key="1">
    <source>
        <dbReference type="SAM" id="MobiDB-lite"/>
    </source>
</evidence>
<evidence type="ECO:0000256" key="2">
    <source>
        <dbReference type="SAM" id="Phobius"/>
    </source>
</evidence>
<evidence type="ECO:0000313" key="4">
    <source>
        <dbReference type="Proteomes" id="UP000612282"/>
    </source>
</evidence>
<accession>A0ABQ3XBP4</accession>
<gene>
    <name evidence="3" type="ORF">Aco03nite_043410</name>
</gene>
<protein>
    <recommendedName>
        <fullName evidence="5">Secreted protein</fullName>
    </recommendedName>
</protein>
<feature type="region of interest" description="Disordered" evidence="1">
    <location>
        <begin position="64"/>
        <end position="117"/>
    </location>
</feature>
<sequence>MYFTQDVNNFGDTRSGGLAGPMGLFLIVLMCVATVLLIRNMNKRIRRLPDSFEVAGERDGVAEIARTGDGSGRSATAAPGEVEAGRSETAAQAEEPEVAGVRDDSGDSPADDGGKRS</sequence>
<feature type="transmembrane region" description="Helical" evidence="2">
    <location>
        <begin position="18"/>
        <end position="38"/>
    </location>
</feature>